<reference evidence="2 3" key="1">
    <citation type="submission" date="2019-08" db="EMBL/GenBank/DDBJ databases">
        <title>Seonamhaeicola sediminis sp. nov., isolated from marine sediment.</title>
        <authorList>
            <person name="Cao W.R."/>
        </authorList>
    </citation>
    <scope>NUCLEOTIDE SEQUENCE [LARGE SCALE GENOMIC DNA]</scope>
    <source>
        <strain evidence="2 3">B011</strain>
    </source>
</reference>
<feature type="transmembrane region" description="Helical" evidence="1">
    <location>
        <begin position="5"/>
        <end position="21"/>
    </location>
</feature>
<protein>
    <submittedName>
        <fullName evidence="2">Uncharacterized protein</fullName>
    </submittedName>
</protein>
<comment type="caution">
    <text evidence="2">The sequence shown here is derived from an EMBL/GenBank/DDBJ whole genome shotgun (WGS) entry which is preliminary data.</text>
</comment>
<keyword evidence="3" id="KW-1185">Reference proteome</keyword>
<dbReference type="Proteomes" id="UP000323930">
    <property type="component" value="Unassembled WGS sequence"/>
</dbReference>
<dbReference type="RefSeq" id="WP_148544660.1">
    <property type="nucleotide sequence ID" value="NZ_VSDQ01000718.1"/>
</dbReference>
<dbReference type="AlphaFoldDB" id="A0A5D0HJW1"/>
<dbReference type="EMBL" id="VSDQ01000718">
    <property type="protein sequence ID" value="TYA71674.1"/>
    <property type="molecule type" value="Genomic_DNA"/>
</dbReference>
<accession>A0A5D0HJW1</accession>
<keyword evidence="1" id="KW-0472">Membrane</keyword>
<gene>
    <name evidence="2" type="ORF">FUA24_19105</name>
</gene>
<organism evidence="2 3">
    <name type="scientific">Seonamhaeicola marinus</name>
    <dbReference type="NCBI Taxonomy" id="1912246"/>
    <lineage>
        <taxon>Bacteria</taxon>
        <taxon>Pseudomonadati</taxon>
        <taxon>Bacteroidota</taxon>
        <taxon>Flavobacteriia</taxon>
        <taxon>Flavobacteriales</taxon>
        <taxon>Flavobacteriaceae</taxon>
    </lineage>
</organism>
<evidence type="ECO:0000256" key="1">
    <source>
        <dbReference type="SAM" id="Phobius"/>
    </source>
</evidence>
<name>A0A5D0HJW1_9FLAO</name>
<keyword evidence="1" id="KW-1133">Transmembrane helix</keyword>
<evidence type="ECO:0000313" key="3">
    <source>
        <dbReference type="Proteomes" id="UP000323930"/>
    </source>
</evidence>
<evidence type="ECO:0000313" key="2">
    <source>
        <dbReference type="EMBL" id="TYA71674.1"/>
    </source>
</evidence>
<keyword evidence="1" id="KW-0812">Transmembrane</keyword>
<sequence>MKYLNYILILLGAIVAMYANSSEEQNIYILIVGIIMLMLGVSRIARTIPSKKEEENFIKTEKDKDEL</sequence>
<proteinExistence type="predicted"/>
<feature type="transmembrane region" description="Helical" evidence="1">
    <location>
        <begin position="27"/>
        <end position="45"/>
    </location>
</feature>